<dbReference type="GeneID" id="54290685"/>
<dbReference type="UniPathway" id="UPA00378"/>
<evidence type="ECO:0000256" key="9">
    <source>
        <dbReference type="ARBA" id="ARBA00022824"/>
    </source>
</evidence>
<comment type="catalytic activity">
    <reaction evidence="14">
        <text>an alpha-D-Glc-(1-&gt;3)-alpha-D-Glc-(1-&gt;3)-alpha-D-Man-(1-&gt;2)-alpha-D-Man-(1-&gt;2)-alpha-D-Man-(1-&gt;3)-[alpha-D-Man-(1-&gt;2)-alpha-D-Man-(1-&gt;3)-[alpha-D-Man-(1-&gt;2)-alpha-D-Man-(1-&gt;6)]-alpha-D-Man-(1-&gt;6)]-beta-D-Man-(1-&gt;4)-beta-D-GlcNAc-(1-&gt;4)-alpha-D-GlcNAc-diphospho-di-trans,poly-cis-dolichol + a di-trans,poly-cis-dolichyl beta-D-glucosyl phosphate = a alpha-D-Glc-(1-&gt;2)-alpha-D-Glc-(1-&gt;3)-alpha-D-Glc-(1-&gt;3)-alpha-D-Man-(1-&gt;2)-alpha-D-Man-(1-&gt;2)-alpha-D-Man-(1-&gt;3)-[alpha-D-Man-(1-&gt;2)-alpha-D-Man-(1-&gt;3)-[alpha-D-Man-(1-&gt;2)-alpha-D-Man-(1-&gt;6)]-alpha-D-Man-(1-&gt;6)]-beta-D-Man-(1-&gt;4)-beta-D-GlcNAc-(1-&gt;4)-alpha-D-GlcNAc-diphospho-di-trans,poly-cis-dolichol + a di-trans,poly-cis-dolichyl phosphate + H(+)</text>
        <dbReference type="Rhea" id="RHEA:29543"/>
        <dbReference type="Rhea" id="RHEA-COMP:19498"/>
        <dbReference type="Rhea" id="RHEA-COMP:19502"/>
        <dbReference type="Rhea" id="RHEA-COMP:19512"/>
        <dbReference type="Rhea" id="RHEA-COMP:19522"/>
        <dbReference type="ChEBI" id="CHEBI:15378"/>
        <dbReference type="ChEBI" id="CHEBI:57525"/>
        <dbReference type="ChEBI" id="CHEBI:57683"/>
        <dbReference type="ChEBI" id="CHEBI:132522"/>
        <dbReference type="ChEBI" id="CHEBI:132523"/>
        <dbReference type="EC" id="2.4.1.256"/>
    </reaction>
    <physiologicalReaction direction="left-to-right" evidence="14">
        <dbReference type="Rhea" id="RHEA:29544"/>
    </physiologicalReaction>
</comment>
<evidence type="ECO:0000256" key="6">
    <source>
        <dbReference type="ARBA" id="ARBA00022676"/>
    </source>
</evidence>
<dbReference type="Proteomes" id="UP000799778">
    <property type="component" value="Unassembled WGS sequence"/>
</dbReference>
<evidence type="ECO:0000256" key="11">
    <source>
        <dbReference type="ARBA" id="ARBA00023136"/>
    </source>
</evidence>
<dbReference type="EC" id="2.4.1.256" evidence="4"/>
<evidence type="ECO:0000256" key="8">
    <source>
        <dbReference type="ARBA" id="ARBA00022692"/>
    </source>
</evidence>
<evidence type="ECO:0000313" key="17">
    <source>
        <dbReference type="EMBL" id="KAF2013815.1"/>
    </source>
</evidence>
<evidence type="ECO:0000256" key="13">
    <source>
        <dbReference type="ARBA" id="ARBA00044727"/>
    </source>
</evidence>
<comment type="similarity">
    <text evidence="3">Belongs to the ALG10 glucosyltransferase family.</text>
</comment>
<evidence type="ECO:0000256" key="12">
    <source>
        <dbReference type="ARBA" id="ARBA00032069"/>
    </source>
</evidence>
<keyword evidence="16" id="KW-0732">Signal</keyword>
<evidence type="ECO:0000256" key="7">
    <source>
        <dbReference type="ARBA" id="ARBA00022679"/>
    </source>
</evidence>
<dbReference type="GO" id="GO:0005789">
    <property type="term" value="C:endoplasmic reticulum membrane"/>
    <property type="evidence" value="ECO:0007669"/>
    <property type="project" value="UniProtKB-SubCell"/>
</dbReference>
<comment type="pathway">
    <text evidence="2">Protein modification; protein glycosylation.</text>
</comment>
<keyword evidence="10 15" id="KW-1133">Transmembrane helix</keyword>
<dbReference type="PANTHER" id="PTHR12989">
    <property type="entry name" value="ALPHA-1,2-GLUCOSYLTRANSFERASE ALG10"/>
    <property type="match status" value="1"/>
</dbReference>
<gene>
    <name evidence="17" type="ORF">BU24DRAFT_483636</name>
</gene>
<sequence length="557" mass="61810">MPSLSTGWALPLAVLTIANVAGTWFKLISGEVPDPYLDEVFHVPQAQRYCRNDWSWDPKITTPPGLQPVIGCDTDVLRLLNVAAICALCIVAYDVLRTLGAPRLTLNARNSSPQKQVDRQFETDVKYDCSHTALNICLFPPLFFFSGLYYTDVISTLLVLINYRVFLAGGAGNFTALKSVSTILMGIFALFFRQTNIFWVGVFPAGLAVVESLKRQDAPAPATDRTFAEIIGDSWSRGTVYDVPVHDADLQDYAIVIASVALVALRSPIIVIKSVMTYVVLLFLFGGFVAWNGGVVLGDKSNHVATIHLPQMLYLWPYIGFFSLPLLVAPLLAPIVRRLPGGLLKTFPLDSLIGPTRISLPGIAGVVLFSIFGLLAVHYNTIVHPFTLADNRHYVFYVFRILRRHPTIKYLAVPVYYTGGYLVISVLGARSSKQSSRRAEKGHQPTSARSIRKPCQASFVIVWLATTALSVVSAPLVEPRYFIIPWMMWRLHVPAKLASLSDADARSKQRASSASLDLRLTLETSWHLAINTAVGYLFLYRGFSWDNEPGRIQRFLF</sequence>
<protein>
    <recommendedName>
        <fullName evidence="5">Dol-P-Glc:Glc(2)Man(9)GlcNAc(2)-PP-Dol alpha-1,2-glucosyltransferase</fullName>
        <ecNumber evidence="4">2.4.1.256</ecNumber>
    </recommendedName>
    <alternativeName>
        <fullName evidence="12">Asparagine-linked glycosylation protein 10</fullName>
    </alternativeName>
</protein>
<dbReference type="Pfam" id="PF04922">
    <property type="entry name" value="DIE2_ALG10"/>
    <property type="match status" value="1"/>
</dbReference>
<feature type="transmembrane region" description="Helical" evidence="15">
    <location>
        <begin position="315"/>
        <end position="337"/>
    </location>
</feature>
<keyword evidence="18" id="KW-1185">Reference proteome</keyword>
<keyword evidence="8 15" id="KW-0812">Transmembrane</keyword>
<feature type="transmembrane region" description="Helical" evidence="15">
    <location>
        <begin position="410"/>
        <end position="429"/>
    </location>
</feature>
<dbReference type="GO" id="GO:0006488">
    <property type="term" value="P:dolichol-linked oligosaccharide biosynthetic process"/>
    <property type="evidence" value="ECO:0007669"/>
    <property type="project" value="InterPro"/>
</dbReference>
<feature type="transmembrane region" description="Helical" evidence="15">
    <location>
        <begin position="275"/>
        <end position="295"/>
    </location>
</feature>
<keyword evidence="7 17" id="KW-0808">Transferase</keyword>
<dbReference type="EMBL" id="ML978071">
    <property type="protein sequence ID" value="KAF2013815.1"/>
    <property type="molecule type" value="Genomic_DNA"/>
</dbReference>
<dbReference type="RefSeq" id="XP_033382154.1">
    <property type="nucleotide sequence ID" value="XM_033533288.1"/>
</dbReference>
<reference evidence="17" key="1">
    <citation type="journal article" date="2020" name="Stud. Mycol.">
        <title>101 Dothideomycetes genomes: a test case for predicting lifestyles and emergence of pathogens.</title>
        <authorList>
            <person name="Haridas S."/>
            <person name="Albert R."/>
            <person name="Binder M."/>
            <person name="Bloem J."/>
            <person name="Labutti K."/>
            <person name="Salamov A."/>
            <person name="Andreopoulos B."/>
            <person name="Baker S."/>
            <person name="Barry K."/>
            <person name="Bills G."/>
            <person name="Bluhm B."/>
            <person name="Cannon C."/>
            <person name="Castanera R."/>
            <person name="Culley D."/>
            <person name="Daum C."/>
            <person name="Ezra D."/>
            <person name="Gonzalez J."/>
            <person name="Henrissat B."/>
            <person name="Kuo A."/>
            <person name="Liang C."/>
            <person name="Lipzen A."/>
            <person name="Lutzoni F."/>
            <person name="Magnuson J."/>
            <person name="Mondo S."/>
            <person name="Nolan M."/>
            <person name="Ohm R."/>
            <person name="Pangilinan J."/>
            <person name="Park H.-J."/>
            <person name="Ramirez L."/>
            <person name="Alfaro M."/>
            <person name="Sun H."/>
            <person name="Tritt A."/>
            <person name="Yoshinaga Y."/>
            <person name="Zwiers L.-H."/>
            <person name="Turgeon B."/>
            <person name="Goodwin S."/>
            <person name="Spatafora J."/>
            <person name="Crous P."/>
            <person name="Grigoriev I."/>
        </authorList>
    </citation>
    <scope>NUCLEOTIDE SEQUENCE</scope>
    <source>
        <strain evidence="17">CBS 175.79</strain>
    </source>
</reference>
<evidence type="ECO:0000256" key="3">
    <source>
        <dbReference type="ARBA" id="ARBA00010600"/>
    </source>
</evidence>
<comment type="subcellular location">
    <subcellularLocation>
        <location evidence="1">Endoplasmic reticulum membrane</location>
        <topology evidence="1">Multi-pass membrane protein</topology>
    </subcellularLocation>
</comment>
<keyword evidence="11 15" id="KW-0472">Membrane</keyword>
<dbReference type="OrthoDB" id="4769at2759"/>
<evidence type="ECO:0000313" key="18">
    <source>
        <dbReference type="Proteomes" id="UP000799778"/>
    </source>
</evidence>
<organism evidence="17 18">
    <name type="scientific">Aaosphaeria arxii CBS 175.79</name>
    <dbReference type="NCBI Taxonomy" id="1450172"/>
    <lineage>
        <taxon>Eukaryota</taxon>
        <taxon>Fungi</taxon>
        <taxon>Dikarya</taxon>
        <taxon>Ascomycota</taxon>
        <taxon>Pezizomycotina</taxon>
        <taxon>Dothideomycetes</taxon>
        <taxon>Pleosporomycetidae</taxon>
        <taxon>Pleosporales</taxon>
        <taxon>Pleosporales incertae sedis</taxon>
        <taxon>Aaosphaeria</taxon>
    </lineage>
</organism>
<evidence type="ECO:0000256" key="16">
    <source>
        <dbReference type="SAM" id="SignalP"/>
    </source>
</evidence>
<keyword evidence="9" id="KW-0256">Endoplasmic reticulum</keyword>
<comment type="function">
    <text evidence="13">Dol-P-Glc:Glc(2)Man(9)GlcNAc(2)-PP-Dol alpha-1,2-glucosyltransferase that operates in the biosynthetic pathway of dolichol-linked oligosaccharides, the glycan precursors employed in protein asparagine (N)-glycosylation. The assembly of dolichol-linked oligosaccharides begins on the cytosolic side of the endoplasmic reticulum membrane and finishes in its lumen. The sequential addition of sugars to dolichol pyrophosphate produces dolichol-linked oligosaccharides containing fourteen sugars, including two GlcNAcs, nine mannoses and three glucoses. Once assembled, the oligosaccharide is transferred from the lipid to nascent proteins by oligosaccharyltransferases. In the lumen of the endoplasmic reticulum, adds the third and last glucose residue from dolichyl phosphate glucose (Dol-P-Glc) onto the lipid-linked oligosaccharide intermediate Glc(2)Man(9)GlcNAc(2)-PP-Dol to produce Glc(3)Man(9)GlcNAc(2)-PP-Dol.</text>
</comment>
<dbReference type="GO" id="GO:0106073">
    <property type="term" value="F:dolichyl pyrophosphate Glc2Man9GlcNAc2 alpha-1,2-glucosyltransferase activity"/>
    <property type="evidence" value="ECO:0007669"/>
    <property type="project" value="UniProtKB-EC"/>
</dbReference>
<dbReference type="AlphaFoldDB" id="A0A6A5XKM7"/>
<evidence type="ECO:0000256" key="1">
    <source>
        <dbReference type="ARBA" id="ARBA00004477"/>
    </source>
</evidence>
<name>A0A6A5XKM7_9PLEO</name>
<feature type="transmembrane region" description="Helical" evidence="15">
    <location>
        <begin position="358"/>
        <end position="379"/>
    </location>
</feature>
<proteinExistence type="inferred from homology"/>
<evidence type="ECO:0000256" key="15">
    <source>
        <dbReference type="SAM" id="Phobius"/>
    </source>
</evidence>
<evidence type="ECO:0000256" key="5">
    <source>
        <dbReference type="ARBA" id="ARBA00018512"/>
    </source>
</evidence>
<evidence type="ECO:0000256" key="4">
    <source>
        <dbReference type="ARBA" id="ARBA00011967"/>
    </source>
</evidence>
<feature type="chain" id="PRO_5025626516" description="Dol-P-Glc:Glc(2)Man(9)GlcNAc(2)-PP-Dol alpha-1,2-glucosyltransferase" evidence="16">
    <location>
        <begin position="23"/>
        <end position="557"/>
    </location>
</feature>
<feature type="transmembrane region" description="Helical" evidence="15">
    <location>
        <begin position="76"/>
        <end position="96"/>
    </location>
</feature>
<accession>A0A6A5XKM7</accession>
<feature type="transmembrane region" description="Helical" evidence="15">
    <location>
        <begin position="457"/>
        <end position="477"/>
    </location>
</feature>
<dbReference type="PIRSF" id="PIRSF028810">
    <property type="entry name" value="Alpha1_2_glucosyltferase_Alg10"/>
    <property type="match status" value="1"/>
</dbReference>
<dbReference type="InterPro" id="IPR016900">
    <property type="entry name" value="Alg10"/>
</dbReference>
<evidence type="ECO:0000256" key="2">
    <source>
        <dbReference type="ARBA" id="ARBA00004922"/>
    </source>
</evidence>
<dbReference type="PANTHER" id="PTHR12989:SF10">
    <property type="entry name" value="DOL-P-GLC:GLC(2)MAN(9)GLCNAC(2)-PP-DOL ALPHA-1,2-GLUCOSYLTRANSFERASE-RELATED"/>
    <property type="match status" value="1"/>
</dbReference>
<evidence type="ECO:0000256" key="14">
    <source>
        <dbReference type="ARBA" id="ARBA00048064"/>
    </source>
</evidence>
<evidence type="ECO:0000256" key="10">
    <source>
        <dbReference type="ARBA" id="ARBA00022989"/>
    </source>
</evidence>
<feature type="transmembrane region" description="Helical" evidence="15">
    <location>
        <begin position="142"/>
        <end position="163"/>
    </location>
</feature>
<keyword evidence="6" id="KW-0328">Glycosyltransferase</keyword>
<feature type="signal peptide" evidence="16">
    <location>
        <begin position="1"/>
        <end position="22"/>
    </location>
</feature>